<evidence type="ECO:0000256" key="4">
    <source>
        <dbReference type="SAM" id="MobiDB-lite"/>
    </source>
</evidence>
<dbReference type="InterPro" id="IPR000206">
    <property type="entry name" value="Ribosomal_bL12"/>
</dbReference>
<evidence type="ECO:0000259" key="5">
    <source>
        <dbReference type="Pfam" id="PF00542"/>
    </source>
</evidence>
<feature type="domain" description="Large ribosomal subunit protein bL12 C-terminal" evidence="5">
    <location>
        <begin position="127"/>
        <end position="194"/>
    </location>
</feature>
<name>A0A914E425_9BILA</name>
<dbReference type="PANTHER" id="PTHR45987">
    <property type="entry name" value="39S RIBOSOMAL PROTEIN L12"/>
    <property type="match status" value="1"/>
</dbReference>
<sequence>MLIAHCRLILAGSTKQCTRLYSAAAPATSTQPKESLAIEPGPPAPLPTSSGERVVAPNIKKLVDQIASLSLLDIAELNEALKKKLGIKDRQVVPAGIIAASTKAAKTSAAPDKEKQPKVEEKKKALFNVKLVSFDPEKKVELIKEIRRIMPNTNLVQAKKFIESAPVDLKTDLTAKEAEDLKKEISKFGATVEVV</sequence>
<dbReference type="WBParaSite" id="ACRNAN_scaffold5266.g30369.t1">
    <property type="protein sequence ID" value="ACRNAN_scaffold5266.g30369.t1"/>
    <property type="gene ID" value="ACRNAN_scaffold5266.g30369"/>
</dbReference>
<dbReference type="GO" id="GO:0003729">
    <property type="term" value="F:mRNA binding"/>
    <property type="evidence" value="ECO:0007669"/>
    <property type="project" value="TreeGrafter"/>
</dbReference>
<evidence type="ECO:0000256" key="3">
    <source>
        <dbReference type="ARBA" id="ARBA00023274"/>
    </source>
</evidence>
<dbReference type="GO" id="GO:0003735">
    <property type="term" value="F:structural constituent of ribosome"/>
    <property type="evidence" value="ECO:0007669"/>
    <property type="project" value="InterPro"/>
</dbReference>
<keyword evidence="3" id="KW-0687">Ribonucleoprotein</keyword>
<reference evidence="8 9" key="1">
    <citation type="submission" date="2022-11" db="UniProtKB">
        <authorList>
            <consortium name="WormBaseParasite"/>
        </authorList>
    </citation>
    <scope>IDENTIFICATION</scope>
</reference>
<dbReference type="WBParaSite" id="ACRNAN_scaffold10900.g19510.t1">
    <property type="protein sequence ID" value="ACRNAN_scaffold10900.g19510.t1"/>
    <property type="gene ID" value="ACRNAN_scaffold10900.g19510"/>
</dbReference>
<evidence type="ECO:0000259" key="6">
    <source>
        <dbReference type="Pfam" id="PF16320"/>
    </source>
</evidence>
<comment type="similarity">
    <text evidence="1">Belongs to the bacterial ribosomal protein bL12 family.</text>
</comment>
<keyword evidence="7" id="KW-1185">Reference proteome</keyword>
<dbReference type="SUPFAM" id="SSF48300">
    <property type="entry name" value="Ribosomal protein L7/12, oligomerisation (N-terminal) domain"/>
    <property type="match status" value="1"/>
</dbReference>
<dbReference type="Pfam" id="PF16320">
    <property type="entry name" value="Ribosomal_L12_N"/>
    <property type="match status" value="1"/>
</dbReference>
<feature type="region of interest" description="Disordered" evidence="4">
    <location>
        <begin position="31"/>
        <end position="51"/>
    </location>
</feature>
<dbReference type="AlphaFoldDB" id="A0A914E425"/>
<dbReference type="GO" id="GO:0005762">
    <property type="term" value="C:mitochondrial large ribosomal subunit"/>
    <property type="evidence" value="ECO:0007669"/>
    <property type="project" value="TreeGrafter"/>
</dbReference>
<dbReference type="GO" id="GO:0006412">
    <property type="term" value="P:translation"/>
    <property type="evidence" value="ECO:0007669"/>
    <property type="project" value="InterPro"/>
</dbReference>
<dbReference type="InterPro" id="IPR036235">
    <property type="entry name" value="Ribosomal_bL12_oligo_N_sf"/>
</dbReference>
<dbReference type="Pfam" id="PF00542">
    <property type="entry name" value="Ribosomal_L12"/>
    <property type="match status" value="1"/>
</dbReference>
<dbReference type="InterPro" id="IPR013823">
    <property type="entry name" value="Ribosomal_bL12_C"/>
</dbReference>
<dbReference type="Proteomes" id="UP000887540">
    <property type="component" value="Unplaced"/>
</dbReference>
<dbReference type="Gene3D" id="1.20.5.710">
    <property type="entry name" value="Single helix bin"/>
    <property type="match status" value="1"/>
</dbReference>
<dbReference type="InterPro" id="IPR008932">
    <property type="entry name" value="Ribosomal_bL12_oligo"/>
</dbReference>
<evidence type="ECO:0000256" key="1">
    <source>
        <dbReference type="ARBA" id="ARBA00007197"/>
    </source>
</evidence>
<organism evidence="7 9">
    <name type="scientific">Acrobeloides nanus</name>
    <dbReference type="NCBI Taxonomy" id="290746"/>
    <lineage>
        <taxon>Eukaryota</taxon>
        <taxon>Metazoa</taxon>
        <taxon>Ecdysozoa</taxon>
        <taxon>Nematoda</taxon>
        <taxon>Chromadorea</taxon>
        <taxon>Rhabditida</taxon>
        <taxon>Tylenchina</taxon>
        <taxon>Cephalobomorpha</taxon>
        <taxon>Cephaloboidea</taxon>
        <taxon>Cephalobidae</taxon>
        <taxon>Acrobeloides</taxon>
    </lineage>
</organism>
<evidence type="ECO:0000313" key="8">
    <source>
        <dbReference type="WBParaSite" id="ACRNAN_scaffold10900.g19510.t1"/>
    </source>
</evidence>
<protein>
    <submittedName>
        <fullName evidence="8 9">Mitochondrial ribosomal protein L12</fullName>
    </submittedName>
</protein>
<dbReference type="InterPro" id="IPR014719">
    <property type="entry name" value="Ribosomal_bL12_C/ClpS-like"/>
</dbReference>
<dbReference type="SUPFAM" id="SSF54736">
    <property type="entry name" value="ClpS-like"/>
    <property type="match status" value="1"/>
</dbReference>
<accession>A0A914E425</accession>
<dbReference type="Gene3D" id="3.30.1390.10">
    <property type="match status" value="1"/>
</dbReference>
<proteinExistence type="inferred from homology"/>
<evidence type="ECO:0000313" key="9">
    <source>
        <dbReference type="WBParaSite" id="ACRNAN_scaffold5266.g30369.t1"/>
    </source>
</evidence>
<keyword evidence="2" id="KW-0689">Ribosomal protein</keyword>
<evidence type="ECO:0000256" key="2">
    <source>
        <dbReference type="ARBA" id="ARBA00022980"/>
    </source>
</evidence>
<evidence type="ECO:0000313" key="7">
    <source>
        <dbReference type="Proteomes" id="UP000887540"/>
    </source>
</evidence>
<dbReference type="PANTHER" id="PTHR45987:SF4">
    <property type="entry name" value="LARGE RIBOSOMAL SUBUNIT PROTEIN BL12M"/>
    <property type="match status" value="1"/>
</dbReference>
<feature type="domain" description="Large ribosomal subunit protein bL12 oligomerization" evidence="6">
    <location>
        <begin position="59"/>
        <end position="104"/>
    </location>
</feature>